<dbReference type="HOGENOM" id="CLU_2388329_0_0_1"/>
<accession>E3MV22</accession>
<evidence type="ECO:0000313" key="1">
    <source>
        <dbReference type="EMBL" id="EFP10015.1"/>
    </source>
</evidence>
<protein>
    <submittedName>
        <fullName evidence="1">Uncharacterized protein</fullName>
    </submittedName>
</protein>
<dbReference type="Proteomes" id="UP000008281">
    <property type="component" value="Unassembled WGS sequence"/>
</dbReference>
<dbReference type="AlphaFoldDB" id="E3MV22"/>
<organism evidence="2">
    <name type="scientific">Caenorhabditis remanei</name>
    <name type="common">Caenorhabditis vulgaris</name>
    <dbReference type="NCBI Taxonomy" id="31234"/>
    <lineage>
        <taxon>Eukaryota</taxon>
        <taxon>Metazoa</taxon>
        <taxon>Ecdysozoa</taxon>
        <taxon>Nematoda</taxon>
        <taxon>Chromadorea</taxon>
        <taxon>Rhabditida</taxon>
        <taxon>Rhabditina</taxon>
        <taxon>Rhabditomorpha</taxon>
        <taxon>Rhabditoidea</taxon>
        <taxon>Rhabditidae</taxon>
        <taxon>Peloderinae</taxon>
        <taxon>Caenorhabditis</taxon>
    </lineage>
</organism>
<proteinExistence type="predicted"/>
<dbReference type="EMBL" id="DS268481">
    <property type="protein sequence ID" value="EFP10015.1"/>
    <property type="molecule type" value="Genomic_DNA"/>
</dbReference>
<keyword evidence="2" id="KW-1185">Reference proteome</keyword>
<sequence length="94" mass="10950">MQNLKEPSQHWNPTTELFATGRENKKLQSDYDKAKEAYEYYQGKCGTMKVHLDYLREKLVFAQEESVRFRTLLNEVVEKVTGFATKVSVADTEL</sequence>
<gene>
    <name evidence="1" type="ORF">CRE_20834</name>
</gene>
<dbReference type="InParanoid" id="E3MV22"/>
<reference evidence="1" key="1">
    <citation type="submission" date="2007-07" db="EMBL/GenBank/DDBJ databases">
        <title>PCAP assembly of the Caenorhabditis remanei genome.</title>
        <authorList>
            <consortium name="The Caenorhabditis remanei Sequencing Consortium"/>
            <person name="Wilson R.K."/>
        </authorList>
    </citation>
    <scope>NUCLEOTIDE SEQUENCE [LARGE SCALE GENOMIC DNA]</scope>
    <source>
        <strain evidence="1">PB4641</strain>
    </source>
</reference>
<evidence type="ECO:0000313" key="2">
    <source>
        <dbReference type="Proteomes" id="UP000008281"/>
    </source>
</evidence>
<name>E3MV22_CAERE</name>